<comment type="similarity">
    <text evidence="5">Belongs to the bacterial ribosomal protein bL25 family. CTC subfamily.</text>
</comment>
<dbReference type="GO" id="GO:0006412">
    <property type="term" value="P:translation"/>
    <property type="evidence" value="ECO:0007669"/>
    <property type="project" value="UniProtKB-UniRule"/>
</dbReference>
<dbReference type="AlphaFoldDB" id="A0A1S1Z1S5"/>
<keyword evidence="4 5" id="KW-0687">Ribonucleoprotein</keyword>
<dbReference type="Gene3D" id="2.170.120.20">
    <property type="entry name" value="Ribosomal protein L25, beta domain"/>
    <property type="match status" value="1"/>
</dbReference>
<dbReference type="GO" id="GO:0003735">
    <property type="term" value="F:structural constituent of ribosome"/>
    <property type="evidence" value="ECO:0007669"/>
    <property type="project" value="InterPro"/>
</dbReference>
<accession>A0A1S1Z1S5</accession>
<dbReference type="Pfam" id="PF14693">
    <property type="entry name" value="Ribosomal_TL5_C"/>
    <property type="match status" value="1"/>
</dbReference>
<feature type="domain" description="Large ribosomal subunit protein bL25 L25" evidence="6">
    <location>
        <begin position="9"/>
        <end position="90"/>
    </location>
</feature>
<evidence type="ECO:0000256" key="3">
    <source>
        <dbReference type="ARBA" id="ARBA00022980"/>
    </source>
</evidence>
<dbReference type="GO" id="GO:0008097">
    <property type="term" value="F:5S rRNA binding"/>
    <property type="evidence" value="ECO:0007669"/>
    <property type="project" value="InterPro"/>
</dbReference>
<organism evidence="8 9">
    <name type="scientific">Flammeovirga pacifica</name>
    <dbReference type="NCBI Taxonomy" id="915059"/>
    <lineage>
        <taxon>Bacteria</taxon>
        <taxon>Pseudomonadati</taxon>
        <taxon>Bacteroidota</taxon>
        <taxon>Cytophagia</taxon>
        <taxon>Cytophagales</taxon>
        <taxon>Flammeovirgaceae</taxon>
        <taxon>Flammeovirga</taxon>
    </lineage>
</organism>
<keyword evidence="3 5" id="KW-0689">Ribosomal protein</keyword>
<dbReference type="PANTHER" id="PTHR33284">
    <property type="entry name" value="RIBOSOMAL PROTEIN L25/GLN-TRNA SYNTHETASE, ANTI-CODON-BINDING DOMAIN-CONTAINING PROTEIN"/>
    <property type="match status" value="1"/>
</dbReference>
<comment type="function">
    <text evidence="5">This is one of the proteins that binds to the 5S RNA in the ribosome where it forms part of the central protuberance.</text>
</comment>
<dbReference type="Gene3D" id="2.40.240.10">
    <property type="entry name" value="Ribosomal Protein L25, Chain P"/>
    <property type="match status" value="1"/>
</dbReference>
<dbReference type="InterPro" id="IPR020930">
    <property type="entry name" value="Ribosomal_uL5_bac-type"/>
</dbReference>
<keyword evidence="9" id="KW-1185">Reference proteome</keyword>
<dbReference type="InterPro" id="IPR020056">
    <property type="entry name" value="Rbsml_bL25/Gln-tRNA_synth_N"/>
</dbReference>
<reference evidence="8 9" key="1">
    <citation type="journal article" date="2012" name="Int. J. Syst. Evol. Microbiol.">
        <title>Flammeovirga pacifica sp. nov., isolated from deep-sea sediment.</title>
        <authorList>
            <person name="Xu H."/>
            <person name="Fu Y."/>
            <person name="Yang N."/>
            <person name="Ding Z."/>
            <person name="Lai Q."/>
            <person name="Zeng R."/>
        </authorList>
    </citation>
    <scope>NUCLEOTIDE SEQUENCE [LARGE SCALE GENOMIC DNA]</scope>
    <source>
        <strain evidence="9">DSM 24597 / LMG 26175 / WPAGA1</strain>
    </source>
</reference>
<dbReference type="SUPFAM" id="SSF50715">
    <property type="entry name" value="Ribosomal protein L25-like"/>
    <property type="match status" value="1"/>
</dbReference>
<dbReference type="InterPro" id="IPR001021">
    <property type="entry name" value="Ribosomal_bL25_long"/>
</dbReference>
<dbReference type="PANTHER" id="PTHR33284:SF1">
    <property type="entry name" value="RIBOSOMAL PROTEIN L25_GLN-TRNA SYNTHETASE, ANTI-CODON-BINDING DOMAIN-CONTAINING PROTEIN"/>
    <property type="match status" value="1"/>
</dbReference>
<evidence type="ECO:0000256" key="1">
    <source>
        <dbReference type="ARBA" id="ARBA00022730"/>
    </source>
</evidence>
<name>A0A1S1Z1S5_FLAPC</name>
<comment type="caution">
    <text evidence="8">The sequence shown here is derived from an EMBL/GenBank/DDBJ whole genome shotgun (WGS) entry which is preliminary data.</text>
</comment>
<dbReference type="InterPro" id="IPR029751">
    <property type="entry name" value="Ribosomal_L25_dom"/>
</dbReference>
<sequence>MKTVEIIGYKRETLGKKAAKDLRAEGLAPCVIYGGEEPIHFAVPMYLFKDIIYTPEVCFVNINIEGVEKKAILQDYQLHPISEVILHVDFLELNDSKEIKMEVPVKFVGSSPGMLTGGKLVAKLRKIKVKALPANMPENVEVSIQGLELGQSVRVGAIEAKDYEILYHDSVTVGSIAIPRALRSAMDSADESAE</sequence>
<dbReference type="GO" id="GO:0022625">
    <property type="term" value="C:cytosolic large ribosomal subunit"/>
    <property type="evidence" value="ECO:0007669"/>
    <property type="project" value="TreeGrafter"/>
</dbReference>
<keyword evidence="2 5" id="KW-0694">RNA-binding</keyword>
<evidence type="ECO:0000259" key="7">
    <source>
        <dbReference type="Pfam" id="PF14693"/>
    </source>
</evidence>
<dbReference type="InterPro" id="IPR011035">
    <property type="entry name" value="Ribosomal_bL25/Gln-tRNA_synth"/>
</dbReference>
<dbReference type="RefSeq" id="WP_044225622.1">
    <property type="nucleotide sequence ID" value="NZ_JRYR02000001.1"/>
</dbReference>
<evidence type="ECO:0000313" key="9">
    <source>
        <dbReference type="Proteomes" id="UP000179797"/>
    </source>
</evidence>
<protein>
    <recommendedName>
        <fullName evidence="5">Large ribosomal subunit protein bL25</fullName>
    </recommendedName>
    <alternativeName>
        <fullName evidence="5">General stress protein CTC</fullName>
    </alternativeName>
</protein>
<dbReference type="EMBL" id="JRYR02000001">
    <property type="protein sequence ID" value="OHX67220.1"/>
    <property type="molecule type" value="Genomic_DNA"/>
</dbReference>
<dbReference type="OrthoDB" id="9786489at2"/>
<dbReference type="Proteomes" id="UP000179797">
    <property type="component" value="Unassembled WGS sequence"/>
</dbReference>
<dbReference type="STRING" id="915059.NH26_13145"/>
<evidence type="ECO:0000256" key="2">
    <source>
        <dbReference type="ARBA" id="ARBA00022884"/>
    </source>
</evidence>
<feature type="domain" description="Large ribosomal subunit protein bL25 beta" evidence="7">
    <location>
        <begin position="98"/>
        <end position="180"/>
    </location>
</feature>
<gene>
    <name evidence="5" type="primary">rplY</name>
    <name evidence="5" type="synonym">ctc</name>
    <name evidence="8" type="ORF">NH26_13145</name>
</gene>
<dbReference type="Pfam" id="PF01386">
    <property type="entry name" value="Ribosomal_L25p"/>
    <property type="match status" value="1"/>
</dbReference>
<dbReference type="InterPro" id="IPR020057">
    <property type="entry name" value="Ribosomal_bL25_b-dom"/>
</dbReference>
<comment type="subunit">
    <text evidence="5">Part of the 50S ribosomal subunit; part of the 5S rRNA/L5/L18/L25 subcomplex. Contacts the 5S rRNA. Binds to the 5S rRNA independently of L5 and L18.</text>
</comment>
<evidence type="ECO:0000313" key="8">
    <source>
        <dbReference type="EMBL" id="OHX67220.1"/>
    </source>
</evidence>
<dbReference type="NCBIfam" id="NF004132">
    <property type="entry name" value="PRK05618.2-2"/>
    <property type="match status" value="1"/>
</dbReference>
<evidence type="ECO:0000256" key="4">
    <source>
        <dbReference type="ARBA" id="ARBA00023274"/>
    </source>
</evidence>
<evidence type="ECO:0000259" key="6">
    <source>
        <dbReference type="Pfam" id="PF01386"/>
    </source>
</evidence>
<dbReference type="CDD" id="cd00495">
    <property type="entry name" value="Ribosomal_L25_TL5_CTC"/>
    <property type="match status" value="1"/>
</dbReference>
<dbReference type="HAMAP" id="MF_01334">
    <property type="entry name" value="Ribosomal_bL25_CTC"/>
    <property type="match status" value="1"/>
</dbReference>
<evidence type="ECO:0000256" key="5">
    <source>
        <dbReference type="HAMAP-Rule" id="MF_01334"/>
    </source>
</evidence>
<dbReference type="InterPro" id="IPR037121">
    <property type="entry name" value="Ribosomal_bL25_C"/>
</dbReference>
<keyword evidence="1 5" id="KW-0699">rRNA-binding</keyword>
<proteinExistence type="inferred from homology"/>
<dbReference type="NCBIfam" id="TIGR00731">
    <property type="entry name" value="bL25_bact_ctc"/>
    <property type="match status" value="1"/>
</dbReference>